<dbReference type="Gene3D" id="1.20.1530.20">
    <property type="match status" value="1"/>
</dbReference>
<evidence type="ECO:0000256" key="6">
    <source>
        <dbReference type="ARBA" id="ARBA00022958"/>
    </source>
</evidence>
<keyword evidence="8" id="KW-0406">Ion transport</keyword>
<proteinExistence type="predicted"/>
<evidence type="ECO:0000313" key="12">
    <source>
        <dbReference type="EMBL" id="SBT08013.1"/>
    </source>
</evidence>
<feature type="transmembrane region" description="Helical" evidence="10">
    <location>
        <begin position="51"/>
        <end position="71"/>
    </location>
</feature>
<evidence type="ECO:0000256" key="4">
    <source>
        <dbReference type="ARBA" id="ARBA00022538"/>
    </source>
</evidence>
<organism evidence="12 13">
    <name type="scientific">Candidatus Propionivibrio aalborgensis</name>
    <dbReference type="NCBI Taxonomy" id="1860101"/>
    <lineage>
        <taxon>Bacteria</taxon>
        <taxon>Pseudomonadati</taxon>
        <taxon>Pseudomonadota</taxon>
        <taxon>Betaproteobacteria</taxon>
        <taxon>Rhodocyclales</taxon>
        <taxon>Rhodocyclaceae</taxon>
        <taxon>Propionivibrio</taxon>
    </lineage>
</organism>
<dbReference type="Gene3D" id="3.40.50.720">
    <property type="entry name" value="NAD(P)-binding Rossmann-like Domain"/>
    <property type="match status" value="1"/>
</dbReference>
<dbReference type="AlphaFoldDB" id="A0A1A8XVL4"/>
<gene>
    <name evidence="12" type="ORF">PROAA_2520001</name>
</gene>
<name>A0A1A8XVL4_9RHOO</name>
<evidence type="ECO:0000259" key="11">
    <source>
        <dbReference type="PROSITE" id="PS51201"/>
    </source>
</evidence>
<evidence type="ECO:0000256" key="7">
    <source>
        <dbReference type="ARBA" id="ARBA00022989"/>
    </source>
</evidence>
<feature type="transmembrane region" description="Helical" evidence="10">
    <location>
        <begin position="227"/>
        <end position="246"/>
    </location>
</feature>
<keyword evidence="5 10" id="KW-0812">Transmembrane</keyword>
<feature type="transmembrane region" description="Helical" evidence="10">
    <location>
        <begin position="140"/>
        <end position="159"/>
    </location>
</feature>
<evidence type="ECO:0000256" key="1">
    <source>
        <dbReference type="ARBA" id="ARBA00004127"/>
    </source>
</evidence>
<evidence type="ECO:0000256" key="10">
    <source>
        <dbReference type="SAM" id="Phobius"/>
    </source>
</evidence>
<dbReference type="InterPro" id="IPR006036">
    <property type="entry name" value="K_uptake_TrkA"/>
</dbReference>
<dbReference type="PRINTS" id="PR00335">
    <property type="entry name" value="KUPTAKETRKA"/>
</dbReference>
<dbReference type="InterPro" id="IPR006153">
    <property type="entry name" value="Cation/H_exchanger_TM"/>
</dbReference>
<accession>A0A1A8XVL4</accession>
<dbReference type="Pfam" id="PF02254">
    <property type="entry name" value="TrkA_N"/>
    <property type="match status" value="1"/>
</dbReference>
<evidence type="ECO:0000256" key="5">
    <source>
        <dbReference type="ARBA" id="ARBA00022692"/>
    </source>
</evidence>
<keyword evidence="6" id="KW-0630">Potassium</keyword>
<reference evidence="12 13" key="1">
    <citation type="submission" date="2016-06" db="EMBL/GenBank/DDBJ databases">
        <authorList>
            <person name="Kjaerup R.B."/>
            <person name="Dalgaard T.S."/>
            <person name="Juul-Madsen H.R."/>
        </authorList>
    </citation>
    <scope>NUCLEOTIDE SEQUENCE [LARGE SCALE GENOMIC DNA]</scope>
    <source>
        <strain evidence="12">2</strain>
    </source>
</reference>
<dbReference type="PROSITE" id="PS51201">
    <property type="entry name" value="RCK_N"/>
    <property type="match status" value="1"/>
</dbReference>
<evidence type="ECO:0000313" key="13">
    <source>
        <dbReference type="Proteomes" id="UP000199600"/>
    </source>
</evidence>
<feature type="transmembrane region" description="Helical" evidence="10">
    <location>
        <begin position="91"/>
        <end position="120"/>
    </location>
</feature>
<sequence length="472" mass="51706">MNERNFLPTPTGQSSFAVLLFQDIAAIPLLAIIPLLGMAAAGESGAHEPGWVAVAKALAAIAAVIVIGLYLTRPLLRLVARTHLREVFTAFSLFLVIGIAQIMSFVGLSMGLGAFLAGVLLASSEYRHALETDIEPFKGLLLGLFFISVGMAIDFGLLISQPGLLAMLLLGFLGLKLTTLWLTARVIGVTSRQRWLFAILLSQGGEFGFVVFASAHTVGVLSGEWTALLNMVVALSMATTPMLLMLHDWWIARVECAGGKDDQADRIDEKEARIIIAGFGRFGQIIGRLLFANGINAVVLDHDPDQIEQLRKFGYKVFYGDAARVDLLHAAGADQAALLVNAIDDIEDSLLLTDIVRQTFPKLKIIARARNVMHYVELRSRGVDVIERETFEAALKAGRHVLETLGIDRFRARDMANIFRRHNIRGLEALLPNFKDEASRVSAVKAGRDELAALFARDREQFDSEHSSKGWH</sequence>
<evidence type="ECO:0000256" key="9">
    <source>
        <dbReference type="ARBA" id="ARBA00023136"/>
    </source>
</evidence>
<dbReference type="InterPro" id="IPR036291">
    <property type="entry name" value="NAD(P)-bd_dom_sf"/>
</dbReference>
<keyword evidence="9 10" id="KW-0472">Membrane</keyword>
<keyword evidence="2" id="KW-0813">Transport</keyword>
<comment type="subcellular location">
    <subcellularLocation>
        <location evidence="1">Endomembrane system</location>
        <topology evidence="1">Multi-pass membrane protein</topology>
    </subcellularLocation>
</comment>
<feature type="transmembrane region" description="Helical" evidence="10">
    <location>
        <begin position="165"/>
        <end position="183"/>
    </location>
</feature>
<feature type="domain" description="RCK N-terminal" evidence="11">
    <location>
        <begin position="271"/>
        <end position="387"/>
    </location>
</feature>
<dbReference type="PANTHER" id="PTHR46157:SF3">
    <property type="entry name" value="GLUTATHIONE-REGULATED POTASSIUM-EFFLUX SYSTEM PROTEIN KEFC"/>
    <property type="match status" value="1"/>
</dbReference>
<keyword evidence="13" id="KW-1185">Reference proteome</keyword>
<dbReference type="EMBL" id="FLQY01000171">
    <property type="protein sequence ID" value="SBT08013.1"/>
    <property type="molecule type" value="Genomic_DNA"/>
</dbReference>
<evidence type="ECO:0000256" key="8">
    <source>
        <dbReference type="ARBA" id="ARBA00023065"/>
    </source>
</evidence>
<dbReference type="Pfam" id="PF00999">
    <property type="entry name" value="Na_H_Exchanger"/>
    <property type="match status" value="1"/>
</dbReference>
<evidence type="ECO:0000256" key="3">
    <source>
        <dbReference type="ARBA" id="ARBA00022449"/>
    </source>
</evidence>
<dbReference type="InterPro" id="IPR038770">
    <property type="entry name" value="Na+/solute_symporter_sf"/>
</dbReference>
<dbReference type="Proteomes" id="UP000199600">
    <property type="component" value="Unassembled WGS sequence"/>
</dbReference>
<dbReference type="GO" id="GO:0015297">
    <property type="term" value="F:antiporter activity"/>
    <property type="evidence" value="ECO:0007669"/>
    <property type="project" value="UniProtKB-KW"/>
</dbReference>
<feature type="transmembrane region" description="Helical" evidence="10">
    <location>
        <begin position="16"/>
        <end position="39"/>
    </location>
</feature>
<dbReference type="SUPFAM" id="SSF51735">
    <property type="entry name" value="NAD(P)-binding Rossmann-fold domains"/>
    <property type="match status" value="1"/>
</dbReference>
<dbReference type="InterPro" id="IPR003148">
    <property type="entry name" value="RCK_N"/>
</dbReference>
<dbReference type="GO" id="GO:0015079">
    <property type="term" value="F:potassium ion transmembrane transporter activity"/>
    <property type="evidence" value="ECO:0007669"/>
    <property type="project" value="InterPro"/>
</dbReference>
<keyword evidence="4" id="KW-0633">Potassium transport</keyword>
<keyword evidence="3" id="KW-0050">Antiport</keyword>
<dbReference type="GO" id="GO:0005886">
    <property type="term" value="C:plasma membrane"/>
    <property type="evidence" value="ECO:0007669"/>
    <property type="project" value="InterPro"/>
</dbReference>
<evidence type="ECO:0000256" key="2">
    <source>
        <dbReference type="ARBA" id="ARBA00022448"/>
    </source>
</evidence>
<dbReference type="FunFam" id="3.40.50.720:FF:000036">
    <property type="entry name" value="Glutathione-regulated potassium-efflux system protein KefB"/>
    <property type="match status" value="1"/>
</dbReference>
<keyword evidence="7 10" id="KW-1133">Transmembrane helix</keyword>
<dbReference type="PANTHER" id="PTHR46157">
    <property type="entry name" value="K(+) EFFLUX ANTIPORTER 3, CHLOROPLASTIC"/>
    <property type="match status" value="1"/>
</dbReference>
<dbReference type="GO" id="GO:0012505">
    <property type="term" value="C:endomembrane system"/>
    <property type="evidence" value="ECO:0007669"/>
    <property type="project" value="UniProtKB-SubCell"/>
</dbReference>
<feature type="transmembrane region" description="Helical" evidence="10">
    <location>
        <begin position="195"/>
        <end position="215"/>
    </location>
</feature>
<dbReference type="GO" id="GO:1902600">
    <property type="term" value="P:proton transmembrane transport"/>
    <property type="evidence" value="ECO:0007669"/>
    <property type="project" value="InterPro"/>
</dbReference>
<protein>
    <submittedName>
        <fullName evidence="12">Potassium:proton antiporter</fullName>
    </submittedName>
</protein>